<dbReference type="PANTHER" id="PTHR22838">
    <property type="entry name" value="WD REPEAT PROTEIN 26-RELATED"/>
    <property type="match status" value="1"/>
</dbReference>
<dbReference type="PROSITE" id="PS50294">
    <property type="entry name" value="WD_REPEATS_REGION"/>
    <property type="match status" value="2"/>
</dbReference>
<sequence>MSNDMGQPTHSGPPAEASTSANGHAAQTVTATSSLLSNVAPVRLPGSLMYEDDKDWVETREAYAGGEDADMEDDATSIKGKGKLSAGEDARPGVGGGKRMPVDREEAVRLMLQGLRDVGYHQSADVLEAESGYKLSTRAGSDFQQAILGGRWAEALALLPELDTAIPSDQTRYLIAQQKYLEYLELGQQKKALGVLRGELARVAKDQNVLHTLSGFMMCLDKEDLYERASWDGAAGISRRQLLEHLEAFISPSLIVPSRRLATLFDQARQFQQSNSPYIDGPTTNSLYTDYEDRQDQFPSVTTHILIDHSDEVWRIEWNPDGSKLASAGKDKVVHIWSVLPVAGLDGTERYAVAPLHHFRNHKDPIDAMAWAPDGKLLATGADKVVHLWDTETGEEIALQTPGLHHTDTISAIQWIPSGSEFLVASMDCRIIFYNRKGMLLRQWSTFPLQFNDFALTPDGSRIVAITTPLKRVANNEGLRSAAIWSQDLRCEMTSIRLTSDGKRALVSCSPDEVQEWNTHNGLRYLRGHSGHIQTNFLIRSCYGGKKDQFVLSGSEDGHVYVWQGSSSQPTEVLAGHTSVVNSVAWNPVASRKIFASCSDDKTVYARVLLQMRKLMRSRRIWQPPVDMDMELQAEDAGPVAEASASGTNGDKDGNGHAPRMDEDVGMVL</sequence>
<dbReference type="InterPro" id="IPR006594">
    <property type="entry name" value="LisH"/>
</dbReference>
<dbReference type="SMART" id="SM00320">
    <property type="entry name" value="WD40"/>
    <property type="match status" value="6"/>
</dbReference>
<dbReference type="PROSITE" id="PS00678">
    <property type="entry name" value="WD_REPEATS_1"/>
    <property type="match status" value="1"/>
</dbReference>
<dbReference type="GO" id="GO:0043161">
    <property type="term" value="P:proteasome-mediated ubiquitin-dependent protein catabolic process"/>
    <property type="evidence" value="ECO:0007669"/>
    <property type="project" value="TreeGrafter"/>
</dbReference>
<dbReference type="PANTHER" id="PTHR22838:SF0">
    <property type="entry name" value="WD REPEAT-CONTAINING PROTEIN 26"/>
    <property type="match status" value="1"/>
</dbReference>
<feature type="compositionally biased region" description="Basic and acidic residues" evidence="4">
    <location>
        <begin position="650"/>
        <end position="663"/>
    </location>
</feature>
<proteinExistence type="predicted"/>
<dbReference type="Pfam" id="PF23627">
    <property type="entry name" value="LisH_WDR26"/>
    <property type="match status" value="1"/>
</dbReference>
<protein>
    <submittedName>
        <fullName evidence="5">WD-repeat protein</fullName>
    </submittedName>
</protein>
<comment type="caution">
    <text evidence="5">The sequence shown here is derived from an EMBL/GenBank/DDBJ whole genome shotgun (WGS) entry which is preliminary data.</text>
</comment>
<keyword evidence="6" id="KW-1185">Reference proteome</keyword>
<feature type="region of interest" description="Disordered" evidence="4">
    <location>
        <begin position="63"/>
        <end position="100"/>
    </location>
</feature>
<dbReference type="InterPro" id="IPR015943">
    <property type="entry name" value="WD40/YVTN_repeat-like_dom_sf"/>
</dbReference>
<dbReference type="Gene3D" id="2.130.10.10">
    <property type="entry name" value="YVTN repeat-like/Quinoprotein amine dehydrogenase"/>
    <property type="match status" value="1"/>
</dbReference>
<feature type="repeat" description="WD" evidence="3">
    <location>
        <begin position="306"/>
        <end position="339"/>
    </location>
</feature>
<dbReference type="SUPFAM" id="SSF50978">
    <property type="entry name" value="WD40 repeat-like"/>
    <property type="match status" value="1"/>
</dbReference>
<feature type="region of interest" description="Disordered" evidence="4">
    <location>
        <begin position="635"/>
        <end position="669"/>
    </location>
</feature>
<dbReference type="GeneID" id="30193255"/>
<dbReference type="PROSITE" id="PS50082">
    <property type="entry name" value="WD_REPEATS_2"/>
    <property type="match status" value="2"/>
</dbReference>
<name>A0A1E3J9X9_9TREE</name>
<evidence type="ECO:0000256" key="3">
    <source>
        <dbReference type="PROSITE-ProRule" id="PRU00221"/>
    </source>
</evidence>
<evidence type="ECO:0000256" key="1">
    <source>
        <dbReference type="ARBA" id="ARBA00022574"/>
    </source>
</evidence>
<dbReference type="InterPro" id="IPR001680">
    <property type="entry name" value="WD40_rpt"/>
</dbReference>
<keyword evidence="2" id="KW-0677">Repeat</keyword>
<feature type="compositionally biased region" description="Polar residues" evidence="4">
    <location>
        <begin position="17"/>
        <end position="37"/>
    </location>
</feature>
<dbReference type="InterPro" id="IPR019775">
    <property type="entry name" value="WD40_repeat_CS"/>
</dbReference>
<accession>A0A1E3J9X9</accession>
<dbReference type="InterPro" id="IPR051350">
    <property type="entry name" value="WD_repeat-ST_regulator"/>
</dbReference>
<dbReference type="Proteomes" id="UP000094819">
    <property type="component" value="Unassembled WGS sequence"/>
</dbReference>
<dbReference type="PROSITE" id="PS50896">
    <property type="entry name" value="LISH"/>
    <property type="match status" value="1"/>
</dbReference>
<gene>
    <name evidence="5" type="ORF">L198_04042</name>
</gene>
<dbReference type="InterPro" id="IPR036322">
    <property type="entry name" value="WD40_repeat_dom_sf"/>
</dbReference>
<dbReference type="Pfam" id="PF00400">
    <property type="entry name" value="WD40"/>
    <property type="match status" value="5"/>
</dbReference>
<evidence type="ECO:0000256" key="4">
    <source>
        <dbReference type="SAM" id="MobiDB-lite"/>
    </source>
</evidence>
<dbReference type="GO" id="GO:0034657">
    <property type="term" value="C:GID complex"/>
    <property type="evidence" value="ECO:0007669"/>
    <property type="project" value="TreeGrafter"/>
</dbReference>
<dbReference type="RefSeq" id="XP_019032077.1">
    <property type="nucleotide sequence ID" value="XM_019176164.1"/>
</dbReference>
<feature type="region of interest" description="Disordered" evidence="4">
    <location>
        <begin position="1"/>
        <end position="44"/>
    </location>
</feature>
<feature type="repeat" description="WD" evidence="3">
    <location>
        <begin position="359"/>
        <end position="399"/>
    </location>
</feature>
<reference evidence="5 6" key="1">
    <citation type="submission" date="2016-06" db="EMBL/GenBank/DDBJ databases">
        <title>Evolution of pathogenesis and genome organization in the Tremellales.</title>
        <authorList>
            <person name="Cuomo C."/>
            <person name="Litvintseva A."/>
            <person name="Heitman J."/>
            <person name="Chen Y."/>
            <person name="Sun S."/>
            <person name="Springer D."/>
            <person name="Dromer F."/>
            <person name="Young S."/>
            <person name="Zeng Q."/>
            <person name="Chapman S."/>
            <person name="Gujja S."/>
            <person name="Saif S."/>
            <person name="Birren B."/>
        </authorList>
    </citation>
    <scope>NUCLEOTIDE SEQUENCE [LARGE SCALE GENOMIC DNA]</scope>
    <source>
        <strain evidence="5 6">CBS 7118</strain>
    </source>
</reference>
<dbReference type="OrthoDB" id="972532at2759"/>
<organism evidence="5 6">
    <name type="scientific">Cryptococcus wingfieldii CBS 7118</name>
    <dbReference type="NCBI Taxonomy" id="1295528"/>
    <lineage>
        <taxon>Eukaryota</taxon>
        <taxon>Fungi</taxon>
        <taxon>Dikarya</taxon>
        <taxon>Basidiomycota</taxon>
        <taxon>Agaricomycotina</taxon>
        <taxon>Tremellomycetes</taxon>
        <taxon>Tremellales</taxon>
        <taxon>Cryptococcaceae</taxon>
        <taxon>Cryptococcus</taxon>
    </lineage>
</organism>
<evidence type="ECO:0000256" key="2">
    <source>
        <dbReference type="ARBA" id="ARBA00022737"/>
    </source>
</evidence>
<evidence type="ECO:0000313" key="5">
    <source>
        <dbReference type="EMBL" id="ODN97475.1"/>
    </source>
</evidence>
<keyword evidence="1 3" id="KW-0853">WD repeat</keyword>
<dbReference type="AlphaFoldDB" id="A0A1E3J9X9"/>
<evidence type="ECO:0000313" key="6">
    <source>
        <dbReference type="Proteomes" id="UP000094819"/>
    </source>
</evidence>
<feature type="compositionally biased region" description="Polar residues" evidence="4">
    <location>
        <begin position="1"/>
        <end position="10"/>
    </location>
</feature>
<dbReference type="EMBL" id="AWGH01000010">
    <property type="protein sequence ID" value="ODN97475.1"/>
    <property type="molecule type" value="Genomic_DNA"/>
</dbReference>